<gene>
    <name evidence="2" type="ORF">BN9_004470</name>
</gene>
<evidence type="ECO:0000256" key="1">
    <source>
        <dbReference type="SAM" id="MobiDB-lite"/>
    </source>
</evidence>
<organism evidence="2 3">
    <name type="scientific">Albugo candida</name>
    <dbReference type="NCBI Taxonomy" id="65357"/>
    <lineage>
        <taxon>Eukaryota</taxon>
        <taxon>Sar</taxon>
        <taxon>Stramenopiles</taxon>
        <taxon>Oomycota</taxon>
        <taxon>Peronosporomycetes</taxon>
        <taxon>Albuginales</taxon>
        <taxon>Albuginaceae</taxon>
        <taxon>Albugo</taxon>
    </lineage>
</organism>
<feature type="region of interest" description="Disordered" evidence="1">
    <location>
        <begin position="309"/>
        <end position="328"/>
    </location>
</feature>
<evidence type="ECO:0000313" key="3">
    <source>
        <dbReference type="Proteomes" id="UP000053237"/>
    </source>
</evidence>
<proteinExistence type="predicted"/>
<comment type="caution">
    <text evidence="2">The sequence shown here is derived from an EMBL/GenBank/DDBJ whole genome shotgun (WGS) entry which is preliminary data.</text>
</comment>
<dbReference type="InParanoid" id="A0A024FYJ8"/>
<feature type="region of interest" description="Disordered" evidence="1">
    <location>
        <begin position="563"/>
        <end position="582"/>
    </location>
</feature>
<accession>A0A024FYJ8</accession>
<dbReference type="Proteomes" id="UP000053237">
    <property type="component" value="Unassembled WGS sequence"/>
</dbReference>
<reference evidence="2 3" key="1">
    <citation type="submission" date="2012-05" db="EMBL/GenBank/DDBJ databases">
        <title>Recombination and specialization in a pathogen metapopulation.</title>
        <authorList>
            <person name="Gardiner A."/>
            <person name="Kemen E."/>
            <person name="Schultz-Larsen T."/>
            <person name="MacLean D."/>
            <person name="Van Oosterhout C."/>
            <person name="Jones J.D.G."/>
        </authorList>
    </citation>
    <scope>NUCLEOTIDE SEQUENCE [LARGE SCALE GENOMIC DNA]</scope>
    <source>
        <strain evidence="2 3">Ac Nc2</strain>
    </source>
</reference>
<protein>
    <submittedName>
        <fullName evidence="2">Uncharacterized protein</fullName>
    </submittedName>
</protein>
<dbReference type="AlphaFoldDB" id="A0A024FYJ8"/>
<dbReference type="OrthoDB" id="78657at2759"/>
<feature type="compositionally biased region" description="Basic and acidic residues" evidence="1">
    <location>
        <begin position="309"/>
        <end position="318"/>
    </location>
</feature>
<keyword evidence="3" id="KW-1185">Reference proteome</keyword>
<name>A0A024FYJ8_9STRA</name>
<sequence>MVALPAVTIHANASGSSSTEDIKNRDSHYSNITCVESTHNSDSVLCQVEPNAPSVVAENGRDIKTERSQMEEEFRMQSIDFREMETVEIQMNGLCANKINLRASPERKNMYAHDSLNSENARWKGMPYSKLEDTEQSEAEENNWECGESIQREFVAPKLNIGKVCATEETGESITDRTQKECSKGAISGEEQDCLELKSHQNEKNWGLEQGNEFFRTEKCAEEYNSSDSESGCWTSDPKAFIADMNSKVRDNRSALDTVQPLASNRDRSSVKADKLGMTVTNKYIRKAPRTKARGRRFTAVSRKRKLSHRSESFDRIEQPPCPDVRVNDREDNQADLKDTEGVNTAALTAGSPITKTATGLHPITKGKETWSWDNFTELFDPLTKESIDYLVQSRCKCADAVRMYHKLYPQRILRTDEDSICRQILATHVSNRQDRMSNHRISVRGRHYHDIWDEEDFLSRQQKLQEQVGPKQTIPFSKEHVLSSNRLLVHGYNDECFRTYIAQLESAVGKGNVTNSSHAPPINVQSWHAAASGKVRLQTQIYPYDVVHPAAVNICHKSYHSRDAPIQTSKTSPDRRRKKPFPDTTIEAQRAEELKLSAQASVCDDTESTESEFPEEDELFRGLYASQCKLMSLSMVNWRKTTRLLERCASHRKCQSILDQAELSKRQLEALYLHLYPPKSEKLDNHSLDAIASAQSLEIQKIRSRRSDLSEHSVVDVIRYVLKTTQCKGIEAIAVEGSILFAMRVQIGDEVDVIDQHGRWNQGTVLDSHETGNIALRHLKFRLSCWGDCYAEWIMATDARILPRGIATVNENFPICSIPGSHTITLTLQHAIALEKSFKKRNALSSAAMNRLKESIFPELPISSKPKRKKKCK</sequence>
<evidence type="ECO:0000313" key="2">
    <source>
        <dbReference type="EMBL" id="CCI39664.1"/>
    </source>
</evidence>
<dbReference type="EMBL" id="CAIX01000003">
    <property type="protein sequence ID" value="CCI39664.1"/>
    <property type="molecule type" value="Genomic_DNA"/>
</dbReference>